<dbReference type="HOGENOM" id="CLU_063728_0_0_1"/>
<protein>
    <recommendedName>
        <fullName evidence="2">Protein CPL1-like domain-containing protein</fullName>
    </recommendedName>
</protein>
<sequence>MHSFSVLLAALALPSFVLGVILPRSPLLDVCAHVELNLFAELGLITDILDLLHLGLPIGVIGELDVCLCLSALPLFLTANVDAAAAVTLAGDTAVSGFLAAEINRLAGGQSCHYPPNSKAFCSPAVPCSWSCDTGYHKVGNQCLPVQTAPSPPVRRSVAPSCPMAGERVCGTANGKSQWECVNVLSELESCGGCTYAPPFPELAATTPLGTDCTSIPHVADVRCSRGACVVQKCDDGFVPSSDRSTCITTQLGSYDTSSIKASHLAHGHHVVSGFLGHMVGMVSGK</sequence>
<evidence type="ECO:0000313" key="4">
    <source>
        <dbReference type="Proteomes" id="UP000030653"/>
    </source>
</evidence>
<dbReference type="AlphaFoldDB" id="M5FP02"/>
<evidence type="ECO:0000313" key="3">
    <source>
        <dbReference type="EMBL" id="EJT98110.1"/>
    </source>
</evidence>
<dbReference type="EMBL" id="JH795874">
    <property type="protein sequence ID" value="EJT98110.1"/>
    <property type="molecule type" value="Genomic_DNA"/>
</dbReference>
<evidence type="ECO:0000256" key="1">
    <source>
        <dbReference type="SAM" id="SignalP"/>
    </source>
</evidence>
<dbReference type="InterPro" id="IPR038955">
    <property type="entry name" value="PriA/CPL1_fungi"/>
</dbReference>
<proteinExistence type="predicted"/>
<dbReference type="OMA" id="CPMAGER"/>
<name>M5FP02_DACPD</name>
<dbReference type="PANTHER" id="PTHR35192:SF2">
    <property type="entry name" value="APPLE DOMAIN-CONTAINING PROTEIN"/>
    <property type="match status" value="1"/>
</dbReference>
<accession>M5FP02</accession>
<dbReference type="InterPro" id="IPR048661">
    <property type="entry name" value="CPL1-like"/>
</dbReference>
<dbReference type="STRING" id="1858805.M5FP02"/>
<dbReference type="GeneID" id="63685741"/>
<dbReference type="PANTHER" id="PTHR35192">
    <property type="entry name" value="PROTEIN, PUTATIVE-RELATED"/>
    <property type="match status" value="1"/>
</dbReference>
<gene>
    <name evidence="3" type="ORF">DACRYDRAFT_118871</name>
</gene>
<feature type="chain" id="PRO_5004067098" description="Protein CPL1-like domain-containing protein" evidence="1">
    <location>
        <begin position="20"/>
        <end position="286"/>
    </location>
</feature>
<reference evidence="3 4" key="1">
    <citation type="journal article" date="2012" name="Science">
        <title>The Paleozoic origin of enzymatic lignin decomposition reconstructed from 31 fungal genomes.</title>
        <authorList>
            <person name="Floudas D."/>
            <person name="Binder M."/>
            <person name="Riley R."/>
            <person name="Barry K."/>
            <person name="Blanchette R.A."/>
            <person name="Henrissat B."/>
            <person name="Martinez A.T."/>
            <person name="Otillar R."/>
            <person name="Spatafora J.W."/>
            <person name="Yadav J.S."/>
            <person name="Aerts A."/>
            <person name="Benoit I."/>
            <person name="Boyd A."/>
            <person name="Carlson A."/>
            <person name="Copeland A."/>
            <person name="Coutinho P.M."/>
            <person name="de Vries R.P."/>
            <person name="Ferreira P."/>
            <person name="Findley K."/>
            <person name="Foster B."/>
            <person name="Gaskell J."/>
            <person name="Glotzer D."/>
            <person name="Gorecki P."/>
            <person name="Heitman J."/>
            <person name="Hesse C."/>
            <person name="Hori C."/>
            <person name="Igarashi K."/>
            <person name="Jurgens J.A."/>
            <person name="Kallen N."/>
            <person name="Kersten P."/>
            <person name="Kohler A."/>
            <person name="Kuees U."/>
            <person name="Kumar T.K.A."/>
            <person name="Kuo A."/>
            <person name="LaButti K."/>
            <person name="Larrondo L.F."/>
            <person name="Lindquist E."/>
            <person name="Ling A."/>
            <person name="Lombard V."/>
            <person name="Lucas S."/>
            <person name="Lundell T."/>
            <person name="Martin R."/>
            <person name="McLaughlin D.J."/>
            <person name="Morgenstern I."/>
            <person name="Morin E."/>
            <person name="Murat C."/>
            <person name="Nagy L.G."/>
            <person name="Nolan M."/>
            <person name="Ohm R.A."/>
            <person name="Patyshakuliyeva A."/>
            <person name="Rokas A."/>
            <person name="Ruiz-Duenas F.J."/>
            <person name="Sabat G."/>
            <person name="Salamov A."/>
            <person name="Samejima M."/>
            <person name="Schmutz J."/>
            <person name="Slot J.C."/>
            <person name="St John F."/>
            <person name="Stenlid J."/>
            <person name="Sun H."/>
            <person name="Sun S."/>
            <person name="Syed K."/>
            <person name="Tsang A."/>
            <person name="Wiebenga A."/>
            <person name="Young D."/>
            <person name="Pisabarro A."/>
            <person name="Eastwood D.C."/>
            <person name="Martin F."/>
            <person name="Cullen D."/>
            <person name="Grigoriev I.V."/>
            <person name="Hibbett D.S."/>
        </authorList>
    </citation>
    <scope>NUCLEOTIDE SEQUENCE [LARGE SCALE GENOMIC DNA]</scope>
    <source>
        <strain evidence="3 4">DJM-731 SS1</strain>
    </source>
</reference>
<organism evidence="3 4">
    <name type="scientific">Dacryopinax primogenitus (strain DJM 731)</name>
    <name type="common">Brown rot fungus</name>
    <dbReference type="NCBI Taxonomy" id="1858805"/>
    <lineage>
        <taxon>Eukaryota</taxon>
        <taxon>Fungi</taxon>
        <taxon>Dikarya</taxon>
        <taxon>Basidiomycota</taxon>
        <taxon>Agaricomycotina</taxon>
        <taxon>Dacrymycetes</taxon>
        <taxon>Dacrymycetales</taxon>
        <taxon>Dacrymycetaceae</taxon>
        <taxon>Dacryopinax</taxon>
    </lineage>
</organism>
<dbReference type="Proteomes" id="UP000030653">
    <property type="component" value="Unassembled WGS sequence"/>
</dbReference>
<feature type="signal peptide" evidence="1">
    <location>
        <begin position="1"/>
        <end position="19"/>
    </location>
</feature>
<dbReference type="RefSeq" id="XP_040625008.1">
    <property type="nucleotide sequence ID" value="XM_040770679.1"/>
</dbReference>
<keyword evidence="1" id="KW-0732">Signal</keyword>
<keyword evidence="4" id="KW-1185">Reference proteome</keyword>
<feature type="domain" description="Protein CPL1-like" evidence="2">
    <location>
        <begin position="179"/>
        <end position="248"/>
    </location>
</feature>
<dbReference type="Pfam" id="PF21671">
    <property type="entry name" value="CPL1-like"/>
    <property type="match status" value="1"/>
</dbReference>
<dbReference type="OrthoDB" id="439917at2759"/>
<evidence type="ECO:0000259" key="2">
    <source>
        <dbReference type="Pfam" id="PF21671"/>
    </source>
</evidence>